<evidence type="ECO:0000313" key="12">
    <source>
        <dbReference type="EMBL" id="ALM76088.1"/>
    </source>
</evidence>
<evidence type="ECO:0000256" key="4">
    <source>
        <dbReference type="ARBA" id="ARBA00022741"/>
    </source>
</evidence>
<keyword evidence="7 9" id="KW-0030">Aminoacyl-tRNA synthetase</keyword>
<gene>
    <name evidence="9 12" type="primary">trpS</name>
    <name evidence="12" type="ORF">TBCH5v1_2189</name>
</gene>
<dbReference type="NCBIfam" id="NF008924">
    <property type="entry name" value="PRK12285.1-1"/>
    <property type="match status" value="1"/>
</dbReference>
<evidence type="ECO:0000256" key="2">
    <source>
        <dbReference type="ARBA" id="ARBA00022490"/>
    </source>
</evidence>
<dbReference type="GO" id="GO:0004830">
    <property type="term" value="F:tryptophan-tRNA ligase activity"/>
    <property type="evidence" value="ECO:0007669"/>
    <property type="project" value="UniProtKB-UniRule"/>
</dbReference>
<dbReference type="FunFam" id="1.10.240.10:FF:000007">
    <property type="entry name" value="Tryptophan--tRNA ligase"/>
    <property type="match status" value="1"/>
</dbReference>
<evidence type="ECO:0000256" key="5">
    <source>
        <dbReference type="ARBA" id="ARBA00022840"/>
    </source>
</evidence>
<comment type="subcellular location">
    <subcellularLocation>
        <location evidence="9">Cytoplasm</location>
    </subcellularLocation>
</comment>
<dbReference type="Gene3D" id="1.10.240.10">
    <property type="entry name" value="Tyrosyl-Transfer RNA Synthetase"/>
    <property type="match status" value="1"/>
</dbReference>
<evidence type="ECO:0000256" key="1">
    <source>
        <dbReference type="ARBA" id="ARBA00005594"/>
    </source>
</evidence>
<keyword evidence="4 9" id="KW-0547">Nucleotide-binding</keyword>
<dbReference type="PATRIC" id="fig|55802.8.peg.2171"/>
<dbReference type="PANTHER" id="PTHR10055">
    <property type="entry name" value="TRYPTOPHANYL-TRNA SYNTHETASE"/>
    <property type="match status" value="1"/>
</dbReference>
<dbReference type="GO" id="GO:0006436">
    <property type="term" value="P:tryptophanyl-tRNA aminoacylation"/>
    <property type="evidence" value="ECO:0007669"/>
    <property type="project" value="UniProtKB-UniRule"/>
</dbReference>
<keyword evidence="5 9" id="KW-0067">ATP-binding</keyword>
<proteinExistence type="inferred from homology"/>
<dbReference type="GO" id="GO:0005737">
    <property type="term" value="C:cytoplasm"/>
    <property type="evidence" value="ECO:0007669"/>
    <property type="project" value="UniProtKB-SubCell"/>
</dbReference>
<dbReference type="EC" id="6.1.1.2" evidence="9"/>
<keyword evidence="6 9" id="KW-0648">Protein biosynthesis</keyword>
<feature type="coiled-coil region" evidence="11">
    <location>
        <begin position="344"/>
        <end position="371"/>
    </location>
</feature>
<comment type="catalytic activity">
    <reaction evidence="8 9">
        <text>tRNA(Trp) + L-tryptophan + ATP = L-tryptophyl-tRNA(Trp) + AMP + diphosphate + H(+)</text>
        <dbReference type="Rhea" id="RHEA:24080"/>
        <dbReference type="Rhea" id="RHEA-COMP:9671"/>
        <dbReference type="Rhea" id="RHEA-COMP:9705"/>
        <dbReference type="ChEBI" id="CHEBI:15378"/>
        <dbReference type="ChEBI" id="CHEBI:30616"/>
        <dbReference type="ChEBI" id="CHEBI:33019"/>
        <dbReference type="ChEBI" id="CHEBI:57912"/>
        <dbReference type="ChEBI" id="CHEBI:78442"/>
        <dbReference type="ChEBI" id="CHEBI:78535"/>
        <dbReference type="ChEBI" id="CHEBI:456215"/>
        <dbReference type="EC" id="6.1.1.2"/>
    </reaction>
</comment>
<evidence type="ECO:0000256" key="11">
    <source>
        <dbReference type="SAM" id="Coils"/>
    </source>
</evidence>
<keyword evidence="3 9" id="KW-0436">Ligase</keyword>
<evidence type="ECO:0000256" key="7">
    <source>
        <dbReference type="ARBA" id="ARBA00023146"/>
    </source>
</evidence>
<protein>
    <recommendedName>
        <fullName evidence="9">Tryptophan--tRNA ligase</fullName>
        <ecNumber evidence="9">6.1.1.2</ecNumber>
    </recommendedName>
    <alternativeName>
        <fullName evidence="9">Tryptophanyl-tRNA synthetase</fullName>
        <shortName evidence="9">TrpRS</shortName>
    </alternativeName>
</protein>
<dbReference type="Pfam" id="PF00579">
    <property type="entry name" value="tRNA-synt_1b"/>
    <property type="match status" value="1"/>
</dbReference>
<sequence length="389" mass="45359">MEVLLMAEFKVTPWDVEGMVDYDKLIKEFGTQPLTDELLEKTAVLTKSELPLYFRRRFFFSHRDYDLVLKDYEEGRGFFLYTGRGPSGPMHIGHIIPFFATKWLQEKFGVNLYVQITDDEKFLFKPNLSFEDTKRWAYENILDIIAVGFDPDKTFIFQDSEFTKIYEMAIPIAKKVTYSMAKAVFGFTEQSKIGMIFYPAIQAAPTFFEKRRCLIPAAIDQDPYWRIQRDFAESLGYYKTAALHSKFVPPLTGLEGKMSASKPETAVYLTDDPEEAGKKIWKFALTGGQPTVKEQREKGGNPEKCVVFKWLEIFFEPDDKALLERYHACKSGALLCGECKRYLIKKVQEFLKEHQNRREKAKDEIEKFKYTGELAREQWDKAIPEPLRR</sequence>
<dbReference type="PRINTS" id="PR01039">
    <property type="entry name" value="TRNASYNTHTRP"/>
</dbReference>
<dbReference type="NCBIfam" id="NF008927">
    <property type="entry name" value="PRK12285.1-4"/>
    <property type="match status" value="1"/>
</dbReference>
<keyword evidence="2 9" id="KW-0963">Cytoplasm</keyword>
<accession>A0A0S1XED0</accession>
<comment type="similarity">
    <text evidence="1 9 10">Belongs to the class-I aminoacyl-tRNA synthetase family.</text>
</comment>
<name>A0A0S1XED0_THEBA</name>
<comment type="function">
    <text evidence="9">Catalyzes the attachment of tryptophan to tRNA(Trp).</text>
</comment>
<dbReference type="InterPro" id="IPR001412">
    <property type="entry name" value="aa-tRNA-synth_I_CS"/>
</dbReference>
<dbReference type="Gene3D" id="3.40.50.620">
    <property type="entry name" value="HUPs"/>
    <property type="match status" value="1"/>
</dbReference>
<dbReference type="NCBIfam" id="TIGR00233">
    <property type="entry name" value="trpS"/>
    <property type="match status" value="1"/>
</dbReference>
<dbReference type="FunFam" id="3.40.50.620:FF:000138">
    <property type="entry name" value="Tryptophan--tRNA ligase"/>
    <property type="match status" value="1"/>
</dbReference>
<dbReference type="InterPro" id="IPR020653">
    <property type="entry name" value="Tryptophan-tRNA-ligase_arc"/>
</dbReference>
<dbReference type="PANTHER" id="PTHR10055:SF1">
    <property type="entry name" value="TRYPTOPHAN--TRNA LIGASE, CYTOPLASMIC"/>
    <property type="match status" value="1"/>
</dbReference>
<organism evidence="12 13">
    <name type="scientific">Thermococcus barophilus</name>
    <dbReference type="NCBI Taxonomy" id="55802"/>
    <lineage>
        <taxon>Archaea</taxon>
        <taxon>Methanobacteriati</taxon>
        <taxon>Methanobacteriota</taxon>
        <taxon>Thermococci</taxon>
        <taxon>Thermococcales</taxon>
        <taxon>Thermococcaceae</taxon>
        <taxon>Thermococcus</taxon>
    </lineage>
</organism>
<dbReference type="SUPFAM" id="SSF52374">
    <property type="entry name" value="Nucleotidylyl transferase"/>
    <property type="match status" value="1"/>
</dbReference>
<evidence type="ECO:0000256" key="3">
    <source>
        <dbReference type="ARBA" id="ARBA00022598"/>
    </source>
</evidence>
<dbReference type="EMBL" id="CP013050">
    <property type="protein sequence ID" value="ALM76088.1"/>
    <property type="molecule type" value="Genomic_DNA"/>
</dbReference>
<keyword evidence="11" id="KW-0175">Coiled coil</keyword>
<dbReference type="PROSITE" id="PS00178">
    <property type="entry name" value="AA_TRNA_LIGASE_I"/>
    <property type="match status" value="1"/>
</dbReference>
<dbReference type="Proteomes" id="UP000066042">
    <property type="component" value="Chromosome"/>
</dbReference>
<evidence type="ECO:0000256" key="8">
    <source>
        <dbReference type="ARBA" id="ARBA00049929"/>
    </source>
</evidence>
<evidence type="ECO:0000313" key="13">
    <source>
        <dbReference type="Proteomes" id="UP000066042"/>
    </source>
</evidence>
<reference evidence="12 13" key="1">
    <citation type="journal article" date="2016" name="Genome Announc.">
        <title>Complete genome sequence of the hyperthermophilic and piezophilic archaeon Thermococcus barophilus Ch5, capable of growth at the expense of hydrogenogenesis from carbon monoxide and formate.</title>
        <authorList>
            <person name="Oger P."/>
            <person name="Sokolova T.G."/>
            <person name="Kozhevnikova D.A."/>
            <person name="Taranov E.A."/>
            <person name="Vannier P."/>
            <person name="Lee H.S."/>
            <person name="Kwon K.K."/>
            <person name="Kang S.G."/>
            <person name="Lee J.H."/>
            <person name="Bonch-Osmolovskaya E.A."/>
            <person name="Lebedinsky A.V."/>
        </authorList>
    </citation>
    <scope>NUCLEOTIDE SEQUENCE [LARGE SCALE GENOMIC DNA]</scope>
    <source>
        <strain evidence="13">Ch5</strain>
    </source>
</reference>
<feature type="short sequence motif" description="'KMSKS' region" evidence="9">
    <location>
        <begin position="257"/>
        <end position="261"/>
    </location>
</feature>
<dbReference type="AlphaFoldDB" id="A0A0S1XED0"/>
<evidence type="ECO:0000256" key="9">
    <source>
        <dbReference type="HAMAP-Rule" id="MF_00140"/>
    </source>
</evidence>
<dbReference type="InterPro" id="IPR002306">
    <property type="entry name" value="Trp-tRNA-ligase"/>
</dbReference>
<dbReference type="HAMAP" id="MF_00140_A">
    <property type="entry name" value="Trp_tRNA_synth_A"/>
    <property type="match status" value="1"/>
</dbReference>
<feature type="short sequence motif" description="'HIGH' region" evidence="9">
    <location>
        <begin position="86"/>
        <end position="94"/>
    </location>
</feature>
<dbReference type="InterPro" id="IPR002305">
    <property type="entry name" value="aa-tRNA-synth_Ic"/>
</dbReference>
<evidence type="ECO:0000256" key="6">
    <source>
        <dbReference type="ARBA" id="ARBA00022917"/>
    </source>
</evidence>
<dbReference type="GO" id="GO:0005524">
    <property type="term" value="F:ATP binding"/>
    <property type="evidence" value="ECO:0007669"/>
    <property type="project" value="UniProtKB-UniRule"/>
</dbReference>
<dbReference type="STRING" id="55802.TBCH5v1_2189"/>
<dbReference type="InterPro" id="IPR014729">
    <property type="entry name" value="Rossmann-like_a/b/a_fold"/>
</dbReference>
<evidence type="ECO:0000256" key="10">
    <source>
        <dbReference type="RuleBase" id="RU363036"/>
    </source>
</evidence>
<dbReference type="CDD" id="cd00806">
    <property type="entry name" value="TrpRS_core"/>
    <property type="match status" value="1"/>
</dbReference>